<sequence>MLWRLYLPAIADLKALSHALAIRRAPQVPSHFGPFTADCPEAPSAPDSSAVAYKAQGAFFVACVKAAIFSVLDSALAFVRSCDLTVASRLRIGKATAADSVSHRPFNVRVTCATVAKYARYVAVSLFVHTSLVGLQARSEVDTLEDGRLAPDLGARASALATKLQTRFESKAHRVMEAVRSKRATQPHQGLHMSTVTLGKRTTATQARLYDDLCSLLFGYDPNESGFFVDAKTRVAAPNRQSPGDSVLQPRENRALVRRFQAHMVASGVLESPDCPVRQPKKPVVDGSGGGGHHFEYDRSALPVPVDNGAKLAAWLKRLVARVLSTALESKVFCDVSRFPVGVRVLRPLVTAIDKRVTQEELEGVANTETVSADRGTVLEIQSGHTSRTAASNYAGDPSLTITSLSSLSFFRFREASALWHSSLNLASRHGGTVMREPSEGPCVAIAAIEAAGRGAVVAQLLATPTAIVVPPSVPPADSPMLRVHIHVSGPGRVPVASAHKLVDDKVKAVYGSYKSDEQRMAIHEILLARYPQTTPFVLPTGGGKSASFLILVACGAESARKVPHTSAEAAEHGTGLCVGTHRAAHATAAQLLPVVTIVLSPTRAVSPTLAEAAKALGLIVTVWRRGGLDCPASVSLIIVDMSTAVVDAADLTAYLDILNGQSRLARVVVDEVHLFERAIHKMTAAAAKEAACTHGGAAAAAVTIGSVKIVRALTHAQAMDSFEEELMRLPMPTGSPSSAPRVAHHGSVVNRPAVVEQALGIGVRAAAAVMRSVNQGGLTRPCCELHRTIRPNGSLSLDSHAENGFGPARRAWAFCIKVTLLQVYVARKEMSRSHPDFAEALFSACHVHWAATGGSPTSATDAALPSIATRTILLDLLDWGHDERPLSVDKVASWLTSGATLPNIVLFDPALATACGLAF</sequence>
<comment type="caution">
    <text evidence="1">The sequence shown here is derived from an EMBL/GenBank/DDBJ whole genome shotgun (WGS) entry which is preliminary data.</text>
</comment>
<dbReference type="Proteomes" id="UP000798662">
    <property type="component" value="Chromosome 1"/>
</dbReference>
<keyword evidence="2" id="KW-1185">Reference proteome</keyword>
<reference evidence="1" key="1">
    <citation type="submission" date="2019-11" db="EMBL/GenBank/DDBJ databases">
        <title>Nori genome reveals adaptations in red seaweeds to the harsh intertidal environment.</title>
        <authorList>
            <person name="Wang D."/>
            <person name="Mao Y."/>
        </authorList>
    </citation>
    <scope>NUCLEOTIDE SEQUENCE</scope>
    <source>
        <tissue evidence="1">Gametophyte</tissue>
    </source>
</reference>
<accession>A0ACC3BRW6</accession>
<evidence type="ECO:0000313" key="1">
    <source>
        <dbReference type="EMBL" id="KAK1860439.1"/>
    </source>
</evidence>
<proteinExistence type="predicted"/>
<dbReference type="EMBL" id="CM020618">
    <property type="protein sequence ID" value="KAK1860439.1"/>
    <property type="molecule type" value="Genomic_DNA"/>
</dbReference>
<name>A0ACC3BRW6_PYRYE</name>
<protein>
    <submittedName>
        <fullName evidence="1">Uncharacterized protein</fullName>
    </submittedName>
</protein>
<evidence type="ECO:0000313" key="2">
    <source>
        <dbReference type="Proteomes" id="UP000798662"/>
    </source>
</evidence>
<organism evidence="1 2">
    <name type="scientific">Pyropia yezoensis</name>
    <name type="common">Susabi-nori</name>
    <name type="synonym">Porphyra yezoensis</name>
    <dbReference type="NCBI Taxonomy" id="2788"/>
    <lineage>
        <taxon>Eukaryota</taxon>
        <taxon>Rhodophyta</taxon>
        <taxon>Bangiophyceae</taxon>
        <taxon>Bangiales</taxon>
        <taxon>Bangiaceae</taxon>
        <taxon>Pyropia</taxon>
    </lineage>
</organism>
<gene>
    <name evidence="1" type="ORF">I4F81_003028</name>
</gene>